<evidence type="ECO:0000313" key="2">
    <source>
        <dbReference type="Proteomes" id="UP000738359"/>
    </source>
</evidence>
<proteinExistence type="predicted"/>
<evidence type="ECO:0000313" key="1">
    <source>
        <dbReference type="EMBL" id="KAF9968551.1"/>
    </source>
</evidence>
<organism evidence="1 2">
    <name type="scientific">Mortierella alpina</name>
    <name type="common">Oleaginous fungus</name>
    <name type="synonym">Mortierella renispora</name>
    <dbReference type="NCBI Taxonomy" id="64518"/>
    <lineage>
        <taxon>Eukaryota</taxon>
        <taxon>Fungi</taxon>
        <taxon>Fungi incertae sedis</taxon>
        <taxon>Mucoromycota</taxon>
        <taxon>Mortierellomycotina</taxon>
        <taxon>Mortierellomycetes</taxon>
        <taxon>Mortierellales</taxon>
        <taxon>Mortierellaceae</taxon>
        <taxon>Mortierella</taxon>
    </lineage>
</organism>
<dbReference type="OrthoDB" id="2419498at2759"/>
<keyword evidence="2" id="KW-1185">Reference proteome</keyword>
<name>A0A9P6JEU5_MORAP</name>
<dbReference type="AlphaFoldDB" id="A0A9P6JEU5"/>
<reference evidence="1" key="1">
    <citation type="journal article" date="2020" name="Fungal Divers.">
        <title>Resolving the Mortierellaceae phylogeny through synthesis of multi-gene phylogenetics and phylogenomics.</title>
        <authorList>
            <person name="Vandepol N."/>
            <person name="Liber J."/>
            <person name="Desiro A."/>
            <person name="Na H."/>
            <person name="Kennedy M."/>
            <person name="Barry K."/>
            <person name="Grigoriev I.V."/>
            <person name="Miller A.N."/>
            <person name="O'Donnell K."/>
            <person name="Stajich J.E."/>
            <person name="Bonito G."/>
        </authorList>
    </citation>
    <scope>NUCLEOTIDE SEQUENCE</scope>
    <source>
        <strain evidence="1">CK1249</strain>
    </source>
</reference>
<protein>
    <submittedName>
        <fullName evidence="1">Uncharacterized protein</fullName>
    </submittedName>
</protein>
<gene>
    <name evidence="1" type="ORF">BGZ70_002455</name>
</gene>
<sequence length="174" mass="18108">MTTIRDRVQLLIPAANPEQNQVILDINDWVVPANIPAGDKYLVRLELEGGFLFKVSAETAEFQIVAAAPPGNTTTATMTMTNTLATPTATTASIAPTPTSSCVDVKEQCAAQGKVYEEATATSPCACGADLIIPTVKPNGASGSIKSTVKSTFKTTGGPTAAFAVLILVIMTMF</sequence>
<dbReference type="Proteomes" id="UP000738359">
    <property type="component" value="Unassembled WGS sequence"/>
</dbReference>
<comment type="caution">
    <text evidence="1">The sequence shown here is derived from an EMBL/GenBank/DDBJ whole genome shotgun (WGS) entry which is preliminary data.</text>
</comment>
<dbReference type="EMBL" id="JAAAHY010000016">
    <property type="protein sequence ID" value="KAF9968551.1"/>
    <property type="molecule type" value="Genomic_DNA"/>
</dbReference>
<accession>A0A9P6JEU5</accession>